<dbReference type="SUPFAM" id="SSF48498">
    <property type="entry name" value="Tetracyclin repressor-like, C-terminal domain"/>
    <property type="match status" value="1"/>
</dbReference>
<dbReference type="InterPro" id="IPR036271">
    <property type="entry name" value="Tet_transcr_reg_TetR-rel_C_sf"/>
</dbReference>
<dbReference type="PANTHER" id="PTHR30055:SF151">
    <property type="entry name" value="TRANSCRIPTIONAL REGULATORY PROTEIN"/>
    <property type="match status" value="1"/>
</dbReference>
<evidence type="ECO:0000259" key="6">
    <source>
        <dbReference type="PROSITE" id="PS50977"/>
    </source>
</evidence>
<dbReference type="GO" id="GO:0003700">
    <property type="term" value="F:DNA-binding transcription factor activity"/>
    <property type="evidence" value="ECO:0007669"/>
    <property type="project" value="TreeGrafter"/>
</dbReference>
<feature type="domain" description="HTH tetR-type" evidence="6">
    <location>
        <begin position="8"/>
        <end position="68"/>
    </location>
</feature>
<feature type="region of interest" description="Disordered" evidence="5">
    <location>
        <begin position="204"/>
        <end position="240"/>
    </location>
</feature>
<dbReference type="PANTHER" id="PTHR30055">
    <property type="entry name" value="HTH-TYPE TRANSCRIPTIONAL REGULATOR RUTR"/>
    <property type="match status" value="1"/>
</dbReference>
<dbReference type="GO" id="GO:0000976">
    <property type="term" value="F:transcription cis-regulatory region binding"/>
    <property type="evidence" value="ECO:0007669"/>
    <property type="project" value="TreeGrafter"/>
</dbReference>
<dbReference type="RefSeq" id="WP_188071367.1">
    <property type="nucleotide sequence ID" value="NZ_BSPS01000137.1"/>
</dbReference>
<dbReference type="PROSITE" id="PS50977">
    <property type="entry name" value="HTH_TETR_2"/>
    <property type="match status" value="1"/>
</dbReference>
<sequence>MARPSKPLISRETAVAAALAVIDEHGVAGFGLNAVAQRLGVKAPSLYHHFASKEDLLSEVARSLLIEGELPPFERDPDWVEQIVGISLSTWRSVLRHPQAAVLLLQFMPMSMMMGAYEHWAHYLAVNGVPSRLHLVILDGTDKLTFGSILFTAQRRINGQASITDLHNDSLPYLSQASAALGASDEEMFAASIRNYVRGVLASDAEAGDEEPRAELQAPGEAQQDTPAGVDQRKRVRRAR</sequence>
<reference evidence="7 8" key="1">
    <citation type="submission" date="2020-08" db="EMBL/GenBank/DDBJ databases">
        <title>Genomic Encyclopedia of Type Strains, Phase IV (KMG-IV): sequencing the most valuable type-strain genomes for metagenomic binning, comparative biology and taxonomic classification.</title>
        <authorList>
            <person name="Goeker M."/>
        </authorList>
    </citation>
    <scope>NUCLEOTIDE SEQUENCE [LARGE SCALE GENOMIC DNA]</scope>
    <source>
        <strain evidence="7 8">DSM 26189</strain>
    </source>
</reference>
<feature type="DNA-binding region" description="H-T-H motif" evidence="4">
    <location>
        <begin position="31"/>
        <end position="50"/>
    </location>
</feature>
<dbReference type="AlphaFoldDB" id="A0A7W6BF54"/>
<evidence type="ECO:0000256" key="3">
    <source>
        <dbReference type="ARBA" id="ARBA00023163"/>
    </source>
</evidence>
<dbReference type="EMBL" id="JACIDT010000004">
    <property type="protein sequence ID" value="MBB3925820.1"/>
    <property type="molecule type" value="Genomic_DNA"/>
</dbReference>
<keyword evidence="3" id="KW-0804">Transcription</keyword>
<name>A0A7W6BF54_9SPHN</name>
<evidence type="ECO:0000256" key="1">
    <source>
        <dbReference type="ARBA" id="ARBA00023015"/>
    </source>
</evidence>
<organism evidence="7 8">
    <name type="scientific">Sphingobium jiangsuense</name>
    <dbReference type="NCBI Taxonomy" id="870476"/>
    <lineage>
        <taxon>Bacteria</taxon>
        <taxon>Pseudomonadati</taxon>
        <taxon>Pseudomonadota</taxon>
        <taxon>Alphaproteobacteria</taxon>
        <taxon>Sphingomonadales</taxon>
        <taxon>Sphingomonadaceae</taxon>
        <taxon>Sphingobium</taxon>
    </lineage>
</organism>
<evidence type="ECO:0000256" key="2">
    <source>
        <dbReference type="ARBA" id="ARBA00023125"/>
    </source>
</evidence>
<keyword evidence="8" id="KW-1185">Reference proteome</keyword>
<comment type="caution">
    <text evidence="7">The sequence shown here is derived from an EMBL/GenBank/DDBJ whole genome shotgun (WGS) entry which is preliminary data.</text>
</comment>
<evidence type="ECO:0000256" key="5">
    <source>
        <dbReference type="SAM" id="MobiDB-lite"/>
    </source>
</evidence>
<evidence type="ECO:0000313" key="7">
    <source>
        <dbReference type="EMBL" id="MBB3925820.1"/>
    </source>
</evidence>
<dbReference type="Gene3D" id="1.10.357.10">
    <property type="entry name" value="Tetracycline Repressor, domain 2"/>
    <property type="match status" value="1"/>
</dbReference>
<dbReference type="Proteomes" id="UP000571950">
    <property type="component" value="Unassembled WGS sequence"/>
</dbReference>
<dbReference type="SUPFAM" id="SSF46689">
    <property type="entry name" value="Homeodomain-like"/>
    <property type="match status" value="1"/>
</dbReference>
<proteinExistence type="predicted"/>
<dbReference type="InterPro" id="IPR001647">
    <property type="entry name" value="HTH_TetR"/>
</dbReference>
<protein>
    <submittedName>
        <fullName evidence="7">AcrR family transcriptional regulator</fullName>
    </submittedName>
</protein>
<evidence type="ECO:0000313" key="8">
    <source>
        <dbReference type="Proteomes" id="UP000571950"/>
    </source>
</evidence>
<dbReference type="InterPro" id="IPR050109">
    <property type="entry name" value="HTH-type_TetR-like_transc_reg"/>
</dbReference>
<keyword evidence="1" id="KW-0805">Transcription regulation</keyword>
<gene>
    <name evidence="7" type="ORF">GGR43_001535</name>
</gene>
<dbReference type="Pfam" id="PF00440">
    <property type="entry name" value="TetR_N"/>
    <property type="match status" value="1"/>
</dbReference>
<dbReference type="InterPro" id="IPR009057">
    <property type="entry name" value="Homeodomain-like_sf"/>
</dbReference>
<accession>A0A7W6BF54</accession>
<keyword evidence="2 4" id="KW-0238">DNA-binding</keyword>
<evidence type="ECO:0000256" key="4">
    <source>
        <dbReference type="PROSITE-ProRule" id="PRU00335"/>
    </source>
</evidence>
<dbReference type="PRINTS" id="PR00455">
    <property type="entry name" value="HTHTETR"/>
</dbReference>